<keyword evidence="2" id="KW-0472">Membrane</keyword>
<accession>A0ABS6KQB6</accession>
<comment type="caution">
    <text evidence="3">The sequence shown here is derived from an EMBL/GenBank/DDBJ whole genome shotgun (WGS) entry which is preliminary data.</text>
</comment>
<proteinExistence type="predicted"/>
<feature type="region of interest" description="Disordered" evidence="1">
    <location>
        <begin position="1"/>
        <end position="21"/>
    </location>
</feature>
<feature type="transmembrane region" description="Helical" evidence="2">
    <location>
        <begin position="43"/>
        <end position="67"/>
    </location>
</feature>
<evidence type="ECO:0000313" key="3">
    <source>
        <dbReference type="EMBL" id="MBU9765822.1"/>
    </source>
</evidence>
<dbReference type="InterPro" id="IPR008693">
    <property type="entry name" value="MmpS"/>
</dbReference>
<evidence type="ECO:0000313" key="4">
    <source>
        <dbReference type="Proteomes" id="UP000812982"/>
    </source>
</evidence>
<evidence type="ECO:0000256" key="2">
    <source>
        <dbReference type="SAM" id="Phobius"/>
    </source>
</evidence>
<keyword evidence="2" id="KW-1133">Transmembrane helix</keyword>
<sequence>MSYPQGGNGWQQMPPPNMAPQPFPGQPYGPGYYPPPPKKKKTWLWVLLAIVTVIVVGIGGILAFVYYDSSRVVTVTYEVAGTDGSATVMYSQGEFGNLTTEEGVALPWRKDVELAPDAAKAFQLTVQPEPGGSAECKVTLNGEVIKQDKSQEPGRNAHCFGTAA</sequence>
<protein>
    <recommendedName>
        <fullName evidence="5">Mycobacterium membrane protein</fullName>
    </recommendedName>
</protein>
<evidence type="ECO:0008006" key="5">
    <source>
        <dbReference type="Google" id="ProtNLM"/>
    </source>
</evidence>
<evidence type="ECO:0000256" key="1">
    <source>
        <dbReference type="SAM" id="MobiDB-lite"/>
    </source>
</evidence>
<name>A0ABS6KQB6_9MYCO</name>
<dbReference type="Proteomes" id="UP000812982">
    <property type="component" value="Unassembled WGS sequence"/>
</dbReference>
<gene>
    <name evidence="3" type="ORF">FR943_18490</name>
</gene>
<dbReference type="EMBL" id="VOMB01000020">
    <property type="protein sequence ID" value="MBU9765822.1"/>
    <property type="molecule type" value="Genomic_DNA"/>
</dbReference>
<reference evidence="3 4" key="1">
    <citation type="journal article" date="2021" name="Sci. Rep.">
        <title>Phenotypic and genomic hallmarks of a novel, potentially pathogenic rapidly growing Mycobacterium species related to the Mycobacterium fortuitum complex.</title>
        <authorList>
            <person name="Gharbi R."/>
            <person name="Khanna V."/>
            <person name="Frigui W."/>
            <person name="Mhenni B."/>
            <person name="Brosch R."/>
            <person name="Mardassi H."/>
        </authorList>
    </citation>
    <scope>NUCLEOTIDE SEQUENCE [LARGE SCALE GENOMIC DNA]</scope>
    <source>
        <strain evidence="3 4">TNTM28</strain>
    </source>
</reference>
<organism evidence="3 4">
    <name type="scientific">[Mycobacterium] fortunisiensis</name>
    <dbReference type="NCBI Taxonomy" id="2600579"/>
    <lineage>
        <taxon>Bacteria</taxon>
        <taxon>Bacillati</taxon>
        <taxon>Actinomycetota</taxon>
        <taxon>Actinomycetes</taxon>
        <taxon>Mycobacteriales</taxon>
        <taxon>Mycobacteriaceae</taxon>
        <taxon>Mycolicibacterium</taxon>
    </lineage>
</organism>
<keyword evidence="4" id="KW-1185">Reference proteome</keyword>
<dbReference type="RefSeq" id="WP_217159646.1">
    <property type="nucleotide sequence ID" value="NZ_VOMB01000020.1"/>
</dbReference>
<keyword evidence="2" id="KW-0812">Transmembrane</keyword>
<dbReference type="Pfam" id="PF05423">
    <property type="entry name" value="Mycobact_memb"/>
    <property type="match status" value="1"/>
</dbReference>